<dbReference type="PANTHER" id="PTHR23019:SF0">
    <property type="entry name" value="NUCLEAR PORE MEMBRANE GLYCOPROTEIN 210"/>
    <property type="match status" value="1"/>
</dbReference>
<dbReference type="OrthoDB" id="5905247at2"/>
<evidence type="ECO:0000313" key="2">
    <source>
        <dbReference type="EMBL" id="KOO09214.1"/>
    </source>
</evidence>
<dbReference type="PANTHER" id="PTHR23019">
    <property type="entry name" value="NUCLEAR PORE MEMBRANE GLYCOPROTEIN GP210-RELATED"/>
    <property type="match status" value="1"/>
</dbReference>
<dbReference type="AlphaFoldDB" id="A0A0M0I4I4"/>
<feature type="domain" description="BIG2" evidence="1">
    <location>
        <begin position="311"/>
        <end position="398"/>
    </location>
</feature>
<accession>A0A0M0I4I4</accession>
<dbReference type="InterPro" id="IPR003343">
    <property type="entry name" value="Big_2"/>
</dbReference>
<keyword evidence="3" id="KW-1185">Reference proteome</keyword>
<feature type="domain" description="BIG2" evidence="1">
    <location>
        <begin position="215"/>
        <end position="302"/>
    </location>
</feature>
<reference evidence="3" key="1">
    <citation type="submission" date="2015-08" db="EMBL/GenBank/DDBJ databases">
        <title>Vibrio galatheae sp. nov., a novel member of the Vibrionaceae family isolated from the Solomon Islands.</title>
        <authorList>
            <person name="Giubergia S."/>
            <person name="Machado H."/>
            <person name="Mateiu R.V."/>
            <person name="Gram L."/>
        </authorList>
    </citation>
    <scope>NUCLEOTIDE SEQUENCE [LARGE SCALE GENOMIC DNA]</scope>
    <source>
        <strain evidence="3">DSM 19134</strain>
    </source>
</reference>
<dbReference type="SUPFAM" id="SSF49373">
    <property type="entry name" value="Invasin/intimin cell-adhesion fragments"/>
    <property type="match status" value="5"/>
</dbReference>
<dbReference type="EMBL" id="LHPI01000001">
    <property type="protein sequence ID" value="KOO09214.1"/>
    <property type="molecule type" value="Genomic_DNA"/>
</dbReference>
<evidence type="ECO:0000313" key="3">
    <source>
        <dbReference type="Proteomes" id="UP000037530"/>
    </source>
</evidence>
<dbReference type="PROSITE" id="PS51257">
    <property type="entry name" value="PROKAR_LIPOPROTEIN"/>
    <property type="match status" value="1"/>
</dbReference>
<dbReference type="PATRIC" id="fig|171383.3.peg.478"/>
<dbReference type="InterPro" id="IPR045197">
    <property type="entry name" value="NUP210-like"/>
</dbReference>
<feature type="domain" description="BIG2" evidence="1">
    <location>
        <begin position="119"/>
        <end position="209"/>
    </location>
</feature>
<dbReference type="Proteomes" id="UP000037530">
    <property type="component" value="Unassembled WGS sequence"/>
</dbReference>
<sequence length="642" mass="68423">MKVRPSIRAILVSLVALIGLSGCNHKVQELVVTPKQSTVPIGFQQQLKAEKVYKKGKVIDATRTGEVKWSSSDESIATVDAKGLVSTYDKAGIVEITAVGNFKKREFTDTVTLEVTGAVLTSLTVTPKDESTPVGLTKPYTATVFFSNGQAIDITNDRSTQWSSSDTDVATISNTNGSKGVATGKSVGSSTITASFEFNGNVLSDTATLNVTEAIVTDFSVTPTKQSVPVGLNKQFSAIAQLSDGKAVDVTGYDSINWSSSNEDIAEVSNDQGSKGLATGIDVGSANVSVSGLVNGQFVYGTAKIKVTEAVVESLEVTPETESVPVGLTKSFKVFANMSDGQKIDVTNDKAISWSSSNSDIASISNSNSDKGTATGVSIGNVTITAFVEANGREIKSSATLNVTPAIAMSLNVSPKPQQSLDTPQIPTGWDKQFKAEVTMSDGSIIDVSKASNLYWSSEDPNIATVSNNAEDKGLSTGVAVGEVLITAKLLANDTALEDSVTLTITPPHTLSVSVFTEKYTNVVHGTTIYYLGYFRSLMGRYTTLSGDEYLDSPMHSAYIGGTEGRTMEESNFIFGQTSDTPISGALKYKATFDWPDGTSSKGILEWQFDKKHYILTNIEPVKNLFDNHWDFTVTVSNEEKF</sequence>
<protein>
    <recommendedName>
        <fullName evidence="1">BIG2 domain-containing protein</fullName>
    </recommendedName>
</protein>
<dbReference type="Gene3D" id="2.60.40.1080">
    <property type="match status" value="5"/>
</dbReference>
<feature type="domain" description="BIG2" evidence="1">
    <location>
        <begin position="26"/>
        <end position="112"/>
    </location>
</feature>
<comment type="caution">
    <text evidence="2">The sequence shown here is derived from an EMBL/GenBank/DDBJ whole genome shotgun (WGS) entry which is preliminary data.</text>
</comment>
<dbReference type="InterPro" id="IPR008964">
    <property type="entry name" value="Invasin/intimin_cell_adhesion"/>
</dbReference>
<gene>
    <name evidence="2" type="ORF">AKJ31_02305</name>
</gene>
<dbReference type="STRING" id="171383.AKJ31_02305"/>
<evidence type="ECO:0000259" key="1">
    <source>
        <dbReference type="SMART" id="SM00635"/>
    </source>
</evidence>
<feature type="domain" description="BIG2" evidence="1">
    <location>
        <begin position="413"/>
        <end position="496"/>
    </location>
</feature>
<dbReference type="RefSeq" id="WP_053407472.1">
    <property type="nucleotide sequence ID" value="NZ_DAIPHI010000007.1"/>
</dbReference>
<name>A0A0M0I4I4_9VIBR</name>
<organism evidence="2 3">
    <name type="scientific">Vibrio hepatarius</name>
    <dbReference type="NCBI Taxonomy" id="171383"/>
    <lineage>
        <taxon>Bacteria</taxon>
        <taxon>Pseudomonadati</taxon>
        <taxon>Pseudomonadota</taxon>
        <taxon>Gammaproteobacteria</taxon>
        <taxon>Vibrionales</taxon>
        <taxon>Vibrionaceae</taxon>
        <taxon>Vibrio</taxon>
        <taxon>Vibrio oreintalis group</taxon>
    </lineage>
</organism>
<dbReference type="SMART" id="SM00635">
    <property type="entry name" value="BID_2"/>
    <property type="match status" value="5"/>
</dbReference>
<proteinExistence type="predicted"/>
<dbReference type="Pfam" id="PF02368">
    <property type="entry name" value="Big_2"/>
    <property type="match status" value="5"/>
</dbReference>